<dbReference type="Pfam" id="PF10415">
    <property type="entry name" value="FumaraseC_C"/>
    <property type="match status" value="1"/>
</dbReference>
<evidence type="ECO:0000259" key="5">
    <source>
        <dbReference type="Pfam" id="PF00206"/>
    </source>
</evidence>
<dbReference type="InterPro" id="IPR024083">
    <property type="entry name" value="Fumarase/histidase_N"/>
</dbReference>
<keyword evidence="3" id="KW-0028">Amino-acid biosynthesis</keyword>
<dbReference type="InterPro" id="IPR000362">
    <property type="entry name" value="Fumarate_lyase_fam"/>
</dbReference>
<evidence type="ECO:0000256" key="1">
    <source>
        <dbReference type="ARBA" id="ARBA00001494"/>
    </source>
</evidence>
<reference evidence="7 8" key="1">
    <citation type="submission" date="2018-01" db="EMBL/GenBank/DDBJ databases">
        <title>Genome Sequencing and Assembly of Anaerobacter polyendosporus strain CT4.</title>
        <authorList>
            <person name="Tachaapaikoon C."/>
            <person name="Sutheeworapong S."/>
            <person name="Jenjaroenpun P."/>
            <person name="Wongsurawat T."/>
            <person name="Nookeaw I."/>
            <person name="Cheawchanlertfa P."/>
            <person name="Kosugi A."/>
            <person name="Cheevadhanarak S."/>
            <person name="Ratanakhanokchai K."/>
        </authorList>
    </citation>
    <scope>NUCLEOTIDE SEQUENCE [LARGE SCALE GENOMIC DNA]</scope>
    <source>
        <strain evidence="7 8">CT4</strain>
    </source>
</reference>
<dbReference type="InterPro" id="IPR008948">
    <property type="entry name" value="L-Aspartase-like"/>
</dbReference>
<dbReference type="Gene3D" id="1.10.40.30">
    <property type="entry name" value="Fumarase/aspartase (C-terminal domain)"/>
    <property type="match status" value="1"/>
</dbReference>
<evidence type="ECO:0000256" key="2">
    <source>
        <dbReference type="ARBA" id="ARBA00012992"/>
    </source>
</evidence>
<dbReference type="Proteomes" id="UP000286268">
    <property type="component" value="Chromosome"/>
</dbReference>
<evidence type="ECO:0000313" key="7">
    <source>
        <dbReference type="EMBL" id="QAA30872.1"/>
    </source>
</evidence>
<feature type="domain" description="Fumarate lyase N-terminal" evidence="5">
    <location>
        <begin position="14"/>
        <end position="339"/>
    </location>
</feature>
<dbReference type="PANTHER" id="PTHR42696">
    <property type="entry name" value="ASPARTATE AMMONIA-LYASE"/>
    <property type="match status" value="1"/>
</dbReference>
<dbReference type="NCBIfam" id="NF008909">
    <property type="entry name" value="PRK12273.1"/>
    <property type="match status" value="1"/>
</dbReference>
<dbReference type="InterPro" id="IPR018951">
    <property type="entry name" value="Fumarase_C_C"/>
</dbReference>
<dbReference type="OrthoDB" id="9802809at2"/>
<feature type="domain" description="Fumarase C C-terminal" evidence="6">
    <location>
        <begin position="406"/>
        <end position="458"/>
    </location>
</feature>
<dbReference type="InterPro" id="IPR020557">
    <property type="entry name" value="Fumarate_lyase_CS"/>
</dbReference>
<dbReference type="Gene3D" id="1.20.200.10">
    <property type="entry name" value="Fumarase/aspartase (Central domain)"/>
    <property type="match status" value="1"/>
</dbReference>
<sequence length="471" mass="51825">MKYRIEKDLIGSKEIDDSKYYGINTVRALENFNLCNKTINIDFVREIALVKKAAAITNMKLGNLEEKKAEAIIKASEEVIEGNFDDQFKISAFQGGAGTSTNMNVNEVIANRAIELMGGNKGDYSIIHPLNDVNMSQSTNDVCPTALRIATIKKVKTVIKELQKLKEAFNEKEDQFSEIYRLGRTQLMDAVPMTVGQGFGAYSKVLERDLYRIRKTEENLKDINLGGTAIGTGLNATDRYIFIVADTLRHLTKLDINRANSLVDGTQNTDSFVEVSSALKTCAANLIKISNDLRILNSGPRGGFGEIALPARQAGSSIMPGKVNPVIPEMIGQISMRIIANDTAITLASSSGQLELNAFIPLIAESLLESLDLLEKASVLFREKCVDGILVNEARCLENLEKSTALVTALVPHIGYDRACELAKKALKEDKSMREILYAEGLYSKEQVDFMLDPSQLIKPASFEGEVRVVS</sequence>
<name>A0A410DP62_9CLOT</name>
<dbReference type="InterPro" id="IPR022761">
    <property type="entry name" value="Fumarate_lyase_N"/>
</dbReference>
<gene>
    <name evidence="7" type="ORF">C1I91_03890</name>
</gene>
<dbReference type="KEGG" id="cmah:C1I91_03890"/>
<dbReference type="CDD" id="cd01357">
    <property type="entry name" value="Aspartase"/>
    <property type="match status" value="1"/>
</dbReference>
<comment type="catalytic activity">
    <reaction evidence="1">
        <text>L-aspartate = fumarate + NH4(+)</text>
        <dbReference type="Rhea" id="RHEA:16601"/>
        <dbReference type="ChEBI" id="CHEBI:28938"/>
        <dbReference type="ChEBI" id="CHEBI:29806"/>
        <dbReference type="ChEBI" id="CHEBI:29991"/>
        <dbReference type="EC" id="4.3.1.1"/>
    </reaction>
</comment>
<dbReference type="Pfam" id="PF00206">
    <property type="entry name" value="Lyase_1"/>
    <property type="match status" value="1"/>
</dbReference>
<dbReference type="GO" id="GO:0008797">
    <property type="term" value="F:aspartate ammonia-lyase activity"/>
    <property type="evidence" value="ECO:0007669"/>
    <property type="project" value="UniProtKB-EC"/>
</dbReference>
<dbReference type="PANTHER" id="PTHR42696:SF2">
    <property type="entry name" value="ASPARTATE AMMONIA-LYASE"/>
    <property type="match status" value="1"/>
</dbReference>
<accession>A0A410DP62</accession>
<dbReference type="EC" id="4.3.1.1" evidence="2"/>
<keyword evidence="4 7" id="KW-0456">Lyase</keyword>
<dbReference type="FunFam" id="1.10.40.30:FF:000002">
    <property type="entry name" value="Fumarate hydratase class II"/>
    <property type="match status" value="1"/>
</dbReference>
<dbReference type="EMBL" id="CP025746">
    <property type="protein sequence ID" value="QAA30872.1"/>
    <property type="molecule type" value="Genomic_DNA"/>
</dbReference>
<organism evidence="7 8">
    <name type="scientific">Clostridium manihotivorum</name>
    <dbReference type="NCBI Taxonomy" id="2320868"/>
    <lineage>
        <taxon>Bacteria</taxon>
        <taxon>Bacillati</taxon>
        <taxon>Bacillota</taxon>
        <taxon>Clostridia</taxon>
        <taxon>Eubacteriales</taxon>
        <taxon>Clostridiaceae</taxon>
        <taxon>Clostridium</taxon>
    </lineage>
</organism>
<dbReference type="FunFam" id="1.20.200.10:FF:000001">
    <property type="entry name" value="Fumarate hydratase, mitochondrial"/>
    <property type="match status" value="1"/>
</dbReference>
<protein>
    <recommendedName>
        <fullName evidence="2">aspartate ammonia-lyase</fullName>
        <ecNumber evidence="2">4.3.1.1</ecNumber>
    </recommendedName>
</protein>
<dbReference type="AlphaFoldDB" id="A0A410DP62"/>
<dbReference type="GO" id="GO:0005829">
    <property type="term" value="C:cytosol"/>
    <property type="evidence" value="ECO:0007669"/>
    <property type="project" value="TreeGrafter"/>
</dbReference>
<evidence type="ECO:0000256" key="4">
    <source>
        <dbReference type="ARBA" id="ARBA00023239"/>
    </source>
</evidence>
<dbReference type="FunFam" id="1.10.275.10:FF:000001">
    <property type="entry name" value="Fumarate hydratase, mitochondrial"/>
    <property type="match status" value="1"/>
</dbReference>
<evidence type="ECO:0000313" key="8">
    <source>
        <dbReference type="Proteomes" id="UP000286268"/>
    </source>
</evidence>
<dbReference type="InterPro" id="IPR051546">
    <property type="entry name" value="Aspartate_Ammonia-Lyase"/>
</dbReference>
<evidence type="ECO:0000259" key="6">
    <source>
        <dbReference type="Pfam" id="PF10415"/>
    </source>
</evidence>
<dbReference type="SUPFAM" id="SSF48557">
    <property type="entry name" value="L-aspartase-like"/>
    <property type="match status" value="1"/>
</dbReference>
<dbReference type="GO" id="GO:0008652">
    <property type="term" value="P:amino acid biosynthetic process"/>
    <property type="evidence" value="ECO:0007669"/>
    <property type="project" value="UniProtKB-KW"/>
</dbReference>
<dbReference type="GO" id="GO:0006531">
    <property type="term" value="P:aspartate metabolic process"/>
    <property type="evidence" value="ECO:0007669"/>
    <property type="project" value="TreeGrafter"/>
</dbReference>
<dbReference type="PROSITE" id="PS00163">
    <property type="entry name" value="FUMARATE_LYASES"/>
    <property type="match status" value="1"/>
</dbReference>
<dbReference type="GO" id="GO:0006099">
    <property type="term" value="P:tricarboxylic acid cycle"/>
    <property type="evidence" value="ECO:0007669"/>
    <property type="project" value="InterPro"/>
</dbReference>
<dbReference type="RefSeq" id="WP_128211319.1">
    <property type="nucleotide sequence ID" value="NZ_CP025746.1"/>
</dbReference>
<keyword evidence="8" id="KW-1185">Reference proteome</keyword>
<dbReference type="PRINTS" id="PR00149">
    <property type="entry name" value="FUMRATELYASE"/>
</dbReference>
<proteinExistence type="predicted"/>
<dbReference type="Gene3D" id="1.10.275.10">
    <property type="entry name" value="Fumarase/aspartase (N-terminal domain)"/>
    <property type="match status" value="1"/>
</dbReference>
<evidence type="ECO:0000256" key="3">
    <source>
        <dbReference type="ARBA" id="ARBA00022605"/>
    </source>
</evidence>